<dbReference type="OMA" id="IARCEVS"/>
<name>A0A8C4X0P5_EPTBU</name>
<dbReference type="PANTHER" id="PTHR16797:SF4">
    <property type="entry name" value="40-KDA HUNTINGTIN-ASSOCIATED PROTEIN"/>
    <property type="match status" value="1"/>
</dbReference>
<evidence type="ECO:0000313" key="1">
    <source>
        <dbReference type="Ensembl" id="ENSEBUP00000024138.1"/>
    </source>
</evidence>
<organism evidence="1 2">
    <name type="scientific">Eptatretus burgeri</name>
    <name type="common">Inshore hagfish</name>
    <dbReference type="NCBI Taxonomy" id="7764"/>
    <lineage>
        <taxon>Eukaryota</taxon>
        <taxon>Metazoa</taxon>
        <taxon>Chordata</taxon>
        <taxon>Craniata</taxon>
        <taxon>Vertebrata</taxon>
        <taxon>Cyclostomata</taxon>
        <taxon>Myxini</taxon>
        <taxon>Myxiniformes</taxon>
        <taxon>Myxinidae</taxon>
        <taxon>Eptatretinae</taxon>
        <taxon>Eptatretus</taxon>
    </lineage>
</organism>
<dbReference type="Proteomes" id="UP000694388">
    <property type="component" value="Unplaced"/>
</dbReference>
<dbReference type="InterPro" id="IPR039494">
    <property type="entry name" value="F8A"/>
</dbReference>
<keyword evidence="2" id="KW-1185">Reference proteome</keyword>
<proteinExistence type="predicted"/>
<accession>A0A8C4X0P5</accession>
<dbReference type="PANTHER" id="PTHR16797">
    <property type="entry name" value="FACTOR VIII-ASSOCIATED GENE 1"/>
    <property type="match status" value="1"/>
</dbReference>
<dbReference type="GO" id="GO:0099518">
    <property type="term" value="P:vesicle cytoskeletal trafficking"/>
    <property type="evidence" value="ECO:0007669"/>
    <property type="project" value="TreeGrafter"/>
</dbReference>
<dbReference type="AlphaFoldDB" id="A0A8C4X0P5"/>
<dbReference type="Ensembl" id="ENSEBUT00000024714.1">
    <property type="protein sequence ID" value="ENSEBUP00000024138.1"/>
    <property type="gene ID" value="ENSEBUG00000014870.1"/>
</dbReference>
<evidence type="ECO:0000313" key="2">
    <source>
        <dbReference type="Proteomes" id="UP000694388"/>
    </source>
</evidence>
<reference evidence="1" key="2">
    <citation type="submission" date="2025-09" db="UniProtKB">
        <authorList>
            <consortium name="Ensembl"/>
        </authorList>
    </citation>
    <scope>IDENTIFICATION</scope>
</reference>
<protein>
    <submittedName>
        <fullName evidence="1">Coagulation factor VIII associated</fullName>
    </submittedName>
</protein>
<reference evidence="1" key="1">
    <citation type="submission" date="2025-08" db="UniProtKB">
        <authorList>
            <consortium name="Ensembl"/>
        </authorList>
    </citation>
    <scope>IDENTIFICATION</scope>
</reference>
<dbReference type="GeneTree" id="ENSGT00390000016992"/>
<dbReference type="GO" id="GO:0005769">
    <property type="term" value="C:early endosome"/>
    <property type="evidence" value="ECO:0007669"/>
    <property type="project" value="TreeGrafter"/>
</dbReference>
<sequence length="197" mass="21796">MAASLCLDLAQSLKLMGKDGEACVFFRRAAELQYETPFASLHSLGQAASCCLLTRDYEGALTLYTTMQQVAEEKAPRLPGNNAPVGAFQDIIASNEISRVLLLMLVQPPPQHLAPEHGRTLENYAWSALDSPGHARSQCLPEELFILLQSVVMACQEKDVEALHVLQKELWPLLDKSQNDILHLLICEMRHPSGLGY</sequence>